<accession>A0A507DH86</accession>
<evidence type="ECO:0000256" key="1">
    <source>
        <dbReference type="ARBA" id="ARBA00004123"/>
    </source>
</evidence>
<dbReference type="AlphaFoldDB" id="A0A507DH86"/>
<feature type="region of interest" description="Disordered" evidence="9">
    <location>
        <begin position="1"/>
        <end position="120"/>
    </location>
</feature>
<dbReference type="PANTHER" id="PTHR12707:SF0">
    <property type="entry name" value="PININ"/>
    <property type="match status" value="1"/>
</dbReference>
<sequence length="333" mass="37296">MAAVEADIPSNKSTLSDDDAKSTKRRRADHENEDVIEIEINIDEDANRATRGARPEIITTNRGEDLRVVGAASAASSKEEGLHSSEWNHSAKKDDDANASVTKRARLASSGDVESRKRGQRMFGSILGTLNKAKQETQHKSASQLKREELEKKLQEKLAKEKDELEAKVKQDNEERKEKFLAARKADDEKRFAVAIQHLRSHKQHLSNWLKTTAHPSIYYLPAKLSEETQQKLADAKRQAVVDTMKLNSSASAEQKPDVPEVSEHTGSANSTERLSPSRNEGTRWRCSDRRRRTGYGVRNVDNGQNDDGTSITNECNNCGIGSRHLRVVEWFG</sequence>
<evidence type="ECO:0000313" key="11">
    <source>
        <dbReference type="EMBL" id="TPX51042.1"/>
    </source>
</evidence>
<feature type="coiled-coil region" evidence="8">
    <location>
        <begin position="133"/>
        <end position="175"/>
    </location>
</feature>
<dbReference type="InterPro" id="IPR006786">
    <property type="entry name" value="Pinin_SDK_MemA"/>
</dbReference>
<dbReference type="PANTHER" id="PTHR12707">
    <property type="entry name" value="PINN"/>
    <property type="match status" value="1"/>
</dbReference>
<dbReference type="Pfam" id="PF04696">
    <property type="entry name" value="Pinin_SDK_memA"/>
    <property type="match status" value="1"/>
</dbReference>
<keyword evidence="4" id="KW-0805">Transcription regulation</keyword>
<keyword evidence="7" id="KW-0539">Nucleus</keyword>
<feature type="domain" description="Pinin/SDK/MemA protein" evidence="10">
    <location>
        <begin position="114"/>
        <end position="236"/>
    </location>
</feature>
<dbReference type="Proteomes" id="UP000320475">
    <property type="component" value="Unassembled WGS sequence"/>
</dbReference>
<evidence type="ECO:0000256" key="5">
    <source>
        <dbReference type="ARBA" id="ARBA00023163"/>
    </source>
</evidence>
<keyword evidence="6" id="KW-0508">mRNA splicing</keyword>
<feature type="compositionally biased region" description="Basic and acidic residues" evidence="9">
    <location>
        <begin position="255"/>
        <end position="264"/>
    </location>
</feature>
<gene>
    <name evidence="11" type="ORF">SeLEV6574_g00537</name>
</gene>
<dbReference type="VEuPathDB" id="FungiDB:SeMB42_g01422"/>
<comment type="caution">
    <text evidence="11">The sequence shown here is derived from an EMBL/GenBank/DDBJ whole genome shotgun (WGS) entry which is preliminary data.</text>
</comment>
<evidence type="ECO:0000259" key="10">
    <source>
        <dbReference type="Pfam" id="PF04696"/>
    </source>
</evidence>
<evidence type="ECO:0000256" key="7">
    <source>
        <dbReference type="ARBA" id="ARBA00023242"/>
    </source>
</evidence>
<evidence type="ECO:0000256" key="4">
    <source>
        <dbReference type="ARBA" id="ARBA00023015"/>
    </source>
</evidence>
<comment type="subcellular location">
    <subcellularLocation>
        <location evidence="1">Nucleus</location>
    </subcellularLocation>
</comment>
<evidence type="ECO:0000256" key="8">
    <source>
        <dbReference type="SAM" id="Coils"/>
    </source>
</evidence>
<dbReference type="InterPro" id="IPR039853">
    <property type="entry name" value="Pinin"/>
</dbReference>
<protein>
    <recommendedName>
        <fullName evidence="10">Pinin/SDK/MemA protein domain-containing protein</fullName>
    </recommendedName>
</protein>
<keyword evidence="8" id="KW-0175">Coiled coil</keyword>
<feature type="compositionally biased region" description="Polar residues" evidence="9">
    <location>
        <begin position="265"/>
        <end position="280"/>
    </location>
</feature>
<comment type="similarity">
    <text evidence="2">Belongs to the pinin family.</text>
</comment>
<feature type="compositionally biased region" description="Acidic residues" evidence="9">
    <location>
        <begin position="31"/>
        <end position="44"/>
    </location>
</feature>
<keyword evidence="3" id="KW-0507">mRNA processing</keyword>
<feature type="region of interest" description="Disordered" evidence="9">
    <location>
        <begin position="246"/>
        <end position="285"/>
    </location>
</feature>
<dbReference type="GO" id="GO:0071013">
    <property type="term" value="C:catalytic step 2 spliceosome"/>
    <property type="evidence" value="ECO:0007669"/>
    <property type="project" value="TreeGrafter"/>
</dbReference>
<evidence type="ECO:0000256" key="2">
    <source>
        <dbReference type="ARBA" id="ARBA00010386"/>
    </source>
</evidence>
<organism evidence="11 12">
    <name type="scientific">Synchytrium endobioticum</name>
    <dbReference type="NCBI Taxonomy" id="286115"/>
    <lineage>
        <taxon>Eukaryota</taxon>
        <taxon>Fungi</taxon>
        <taxon>Fungi incertae sedis</taxon>
        <taxon>Chytridiomycota</taxon>
        <taxon>Chytridiomycota incertae sedis</taxon>
        <taxon>Chytridiomycetes</taxon>
        <taxon>Synchytriales</taxon>
        <taxon>Synchytriaceae</taxon>
        <taxon>Synchytrium</taxon>
    </lineage>
</organism>
<evidence type="ECO:0000256" key="3">
    <source>
        <dbReference type="ARBA" id="ARBA00022664"/>
    </source>
</evidence>
<evidence type="ECO:0000313" key="12">
    <source>
        <dbReference type="Proteomes" id="UP000320475"/>
    </source>
</evidence>
<reference evidence="11 12" key="1">
    <citation type="journal article" date="2019" name="Sci. Rep.">
        <title>Comparative genomics of chytrid fungi reveal insights into the obligate biotrophic and pathogenic lifestyle of Synchytrium endobioticum.</title>
        <authorList>
            <person name="van de Vossenberg B.T.L.H."/>
            <person name="Warris S."/>
            <person name="Nguyen H.D.T."/>
            <person name="van Gent-Pelzer M.P.E."/>
            <person name="Joly D.L."/>
            <person name="van de Geest H.C."/>
            <person name="Bonants P.J.M."/>
            <person name="Smith D.S."/>
            <person name="Levesque C.A."/>
            <person name="van der Lee T.A.J."/>
        </authorList>
    </citation>
    <scope>NUCLEOTIDE SEQUENCE [LARGE SCALE GENOMIC DNA]</scope>
    <source>
        <strain evidence="11 12">LEV6574</strain>
    </source>
</reference>
<keyword evidence="5" id="KW-0804">Transcription</keyword>
<evidence type="ECO:0000256" key="9">
    <source>
        <dbReference type="SAM" id="MobiDB-lite"/>
    </source>
</evidence>
<name>A0A507DH86_9FUNG</name>
<dbReference type="GO" id="GO:0008380">
    <property type="term" value="P:RNA splicing"/>
    <property type="evidence" value="ECO:0007669"/>
    <property type="project" value="UniProtKB-KW"/>
</dbReference>
<evidence type="ECO:0000256" key="6">
    <source>
        <dbReference type="ARBA" id="ARBA00023187"/>
    </source>
</evidence>
<dbReference type="GO" id="GO:0006397">
    <property type="term" value="P:mRNA processing"/>
    <property type="evidence" value="ECO:0007669"/>
    <property type="project" value="UniProtKB-KW"/>
</dbReference>
<dbReference type="OrthoDB" id="330772at2759"/>
<proteinExistence type="inferred from homology"/>
<dbReference type="EMBL" id="QEAM01000009">
    <property type="protein sequence ID" value="TPX51042.1"/>
    <property type="molecule type" value="Genomic_DNA"/>
</dbReference>